<name>A0ABW3C4E3_SPHXN</name>
<evidence type="ECO:0000259" key="6">
    <source>
        <dbReference type="PROSITE" id="PS51387"/>
    </source>
</evidence>
<protein>
    <recommendedName>
        <fullName evidence="5">Quinone-dependent D-lactate dehydrogenase</fullName>
        <ecNumber evidence="5">1.1.5.12</ecNumber>
    </recommendedName>
    <alternativeName>
        <fullName evidence="5">D-lactate dehydrogenase</fullName>
        <shortName evidence="5">D-LDH</shortName>
    </alternativeName>
</protein>
<dbReference type="PANTHER" id="PTHR43716">
    <property type="entry name" value="D-2-HYDROXYGLUTARATE DEHYDROGENASE, MITOCHONDRIAL"/>
    <property type="match status" value="1"/>
</dbReference>
<keyword evidence="3 5" id="KW-0274">FAD</keyword>
<evidence type="ECO:0000256" key="2">
    <source>
        <dbReference type="ARBA" id="ARBA00022630"/>
    </source>
</evidence>
<dbReference type="Pfam" id="PF09330">
    <property type="entry name" value="Lact-deh-memb"/>
    <property type="match status" value="1"/>
</dbReference>
<evidence type="ECO:0000313" key="7">
    <source>
        <dbReference type="EMBL" id="MFD0849012.1"/>
    </source>
</evidence>
<dbReference type="InterPro" id="IPR016164">
    <property type="entry name" value="FAD-linked_Oxase-like_C"/>
</dbReference>
<dbReference type="InterPro" id="IPR016173">
    <property type="entry name" value="D-lactate_DH_C-sub2"/>
</dbReference>
<feature type="binding site" evidence="5">
    <location>
        <position position="307"/>
    </location>
    <ligand>
        <name>FAD</name>
        <dbReference type="ChEBI" id="CHEBI:57692"/>
    </ligand>
</feature>
<dbReference type="PIRSF" id="PIRSF000101">
    <property type="entry name" value="D-lactate_dh"/>
    <property type="match status" value="1"/>
</dbReference>
<gene>
    <name evidence="5 7" type="primary">dld</name>
    <name evidence="7" type="ORF">ACFQ00_11805</name>
</gene>
<keyword evidence="5" id="KW-0472">Membrane</keyword>
<dbReference type="Gene3D" id="3.30.70.610">
    <property type="entry name" value="D-lactate dehydrogenase, cap domain, subdomain 1"/>
    <property type="match status" value="1"/>
</dbReference>
<keyword evidence="4 5" id="KW-0560">Oxidoreductase</keyword>
<dbReference type="Gene3D" id="3.30.1370.20">
    <property type="entry name" value="D-lactate dehydrogenase, cap domain, subdomain 2"/>
    <property type="match status" value="1"/>
</dbReference>
<comment type="subcellular location">
    <subcellularLocation>
        <location evidence="5">Cell inner membrane</location>
        <topology evidence="5">Peripheral membrane protein</topology>
        <orientation evidence="5">Cytoplasmic side</orientation>
    </subcellularLocation>
</comment>
<comment type="cofactor">
    <cofactor evidence="1 5">
        <name>FAD</name>
        <dbReference type="ChEBI" id="CHEBI:57692"/>
    </cofactor>
</comment>
<evidence type="ECO:0000256" key="5">
    <source>
        <dbReference type="HAMAP-Rule" id="MF_02092"/>
    </source>
</evidence>
<dbReference type="SUPFAM" id="SSF55103">
    <property type="entry name" value="FAD-linked oxidases, C-terminal domain"/>
    <property type="match status" value="1"/>
</dbReference>
<keyword evidence="5" id="KW-1003">Cell membrane</keyword>
<dbReference type="RefSeq" id="WP_381490802.1">
    <property type="nucleotide sequence ID" value="NZ_JBHTIK010000005.1"/>
</dbReference>
<dbReference type="Gene3D" id="3.30.43.10">
    <property type="entry name" value="Uridine Diphospho-n-acetylenolpyruvylglucosamine Reductase, domain 2"/>
    <property type="match status" value="1"/>
</dbReference>
<evidence type="ECO:0000256" key="3">
    <source>
        <dbReference type="ARBA" id="ARBA00022827"/>
    </source>
</evidence>
<dbReference type="EC" id="1.1.5.12" evidence="5"/>
<feature type="binding site" evidence="5">
    <location>
        <position position="187"/>
    </location>
    <ligand>
        <name>FAD</name>
        <dbReference type="ChEBI" id="CHEBI:57692"/>
    </ligand>
</feature>
<evidence type="ECO:0000256" key="4">
    <source>
        <dbReference type="ARBA" id="ARBA00023002"/>
    </source>
</evidence>
<organism evidence="7 8">
    <name type="scientific">Sphingosinicella xenopeptidilytica</name>
    <dbReference type="NCBI Taxonomy" id="364098"/>
    <lineage>
        <taxon>Bacteria</taxon>
        <taxon>Pseudomonadati</taxon>
        <taxon>Pseudomonadota</taxon>
        <taxon>Alphaproteobacteria</taxon>
        <taxon>Sphingomonadales</taxon>
        <taxon>Sphingosinicellaceae</taxon>
        <taxon>Sphingosinicella</taxon>
    </lineage>
</organism>
<dbReference type="InterPro" id="IPR006094">
    <property type="entry name" value="Oxid_FAD_bind_N"/>
</dbReference>
<dbReference type="InterPro" id="IPR016166">
    <property type="entry name" value="FAD-bd_PCMH"/>
</dbReference>
<keyword evidence="2 5" id="KW-0285">Flavoprotein</keyword>
<dbReference type="InterPro" id="IPR015409">
    <property type="entry name" value="Lactate_DH_C"/>
</dbReference>
<sequence>MAISNITAAKILHPSRIVQGKRQAHDRIWTFYADHRDSAAVMNTDSMMAPRASPQSLTRALQDIVGRRHVLTGPARTSRFTTGYRWGGGPALAVVRPGTLVEIWRVLSVCVDARAIVIMQSANTGLTGGSTPHGTYDRHVIVINTLRIKGIHLINGGQQVVCLPGTTLHELETLLQPLGRDPHSVIGSSCIGASVLGGICNNSGGALIQRGPAYTEMALFAQVGNDGQLRLVNHLGITLGEEPEEILRRVEAGTFGPDDIELSDDRRASDRDYSDHVRKIDEHTPARFNADQARLYEASGSAGRVALLAARLDTFPKDAATATFYIGSSSVSDLAQLRRDVLRDFNALPISGEYFHREAFDVAALYGKDMVIAIERLGTARLPLLFSLKSRIDELVRKLPVLPEHLSDRLLQLAGRLFADHLPQRMRQYRDRFAHHLVLKMGGTGISEAQQYLERRYPNQAGDFFQCTEAEAAKAFLHRFAIAGAAMRYRALHGREVEDIISLDVALRRNDAEWFEQLPVPLDDKFVKKIYYGHFFCHVFHQDYVLAKGADAAAVKRQLLDILDDRGAEYPAEHNVGHLYEAKPTLMEHYRALDPTNHFNPGLGGTSRREHWG</sequence>
<feature type="binding site" evidence="5">
    <location>
        <position position="204"/>
    </location>
    <ligand>
        <name>FAD</name>
        <dbReference type="ChEBI" id="CHEBI:57692"/>
    </ligand>
</feature>
<dbReference type="SUPFAM" id="SSF56176">
    <property type="entry name" value="FAD-binding/transporter-associated domain-like"/>
    <property type="match status" value="1"/>
</dbReference>
<dbReference type="InterPro" id="IPR016172">
    <property type="entry name" value="D-lactate_DH_C-sub1"/>
</dbReference>
<dbReference type="InterPro" id="IPR016167">
    <property type="entry name" value="FAD-bd_PCMH_sub1"/>
</dbReference>
<dbReference type="InterPro" id="IPR016169">
    <property type="entry name" value="FAD-bd_PCMH_sub2"/>
</dbReference>
<comment type="catalytic activity">
    <reaction evidence="5">
        <text>(R)-lactate + a quinone = a quinol + pyruvate</text>
        <dbReference type="Rhea" id="RHEA:51468"/>
        <dbReference type="ChEBI" id="CHEBI:15361"/>
        <dbReference type="ChEBI" id="CHEBI:16004"/>
        <dbReference type="ChEBI" id="CHEBI:24646"/>
        <dbReference type="ChEBI" id="CHEBI:132124"/>
        <dbReference type="EC" id="1.1.5.12"/>
    </reaction>
</comment>
<dbReference type="HAMAP" id="MF_02092">
    <property type="entry name" value="DLDH_Dld"/>
    <property type="match status" value="1"/>
</dbReference>
<feature type="binding site" evidence="5">
    <location>
        <begin position="129"/>
        <end position="130"/>
    </location>
    <ligand>
        <name>FAD</name>
        <dbReference type="ChEBI" id="CHEBI:57692"/>
    </ligand>
</feature>
<feature type="binding site" evidence="5">
    <location>
        <position position="194"/>
    </location>
    <ligand>
        <name>FAD</name>
        <dbReference type="ChEBI" id="CHEBI:57692"/>
    </ligand>
</feature>
<proteinExistence type="inferred from homology"/>
<dbReference type="Proteomes" id="UP001597124">
    <property type="component" value="Unassembled WGS sequence"/>
</dbReference>
<dbReference type="Gene3D" id="3.30.465.10">
    <property type="match status" value="1"/>
</dbReference>
<evidence type="ECO:0000313" key="8">
    <source>
        <dbReference type="Proteomes" id="UP001597124"/>
    </source>
</evidence>
<feature type="binding site" evidence="5">
    <location>
        <begin position="121"/>
        <end position="125"/>
    </location>
    <ligand>
        <name>FAD</name>
        <dbReference type="ChEBI" id="CHEBI:57692"/>
    </ligand>
</feature>
<dbReference type="InterPro" id="IPR036318">
    <property type="entry name" value="FAD-bd_PCMH-like_sf"/>
</dbReference>
<reference evidence="8" key="1">
    <citation type="journal article" date="2019" name="Int. J. Syst. Evol. Microbiol.">
        <title>The Global Catalogue of Microorganisms (GCM) 10K type strain sequencing project: providing services to taxonomists for standard genome sequencing and annotation.</title>
        <authorList>
            <consortium name="The Broad Institute Genomics Platform"/>
            <consortium name="The Broad Institute Genome Sequencing Center for Infectious Disease"/>
            <person name="Wu L."/>
            <person name="Ma J."/>
        </authorList>
    </citation>
    <scope>NUCLEOTIDE SEQUENCE [LARGE SCALE GENOMIC DNA]</scope>
    <source>
        <strain evidence="8">CCUG 52537</strain>
    </source>
</reference>
<dbReference type="PANTHER" id="PTHR43716:SF1">
    <property type="entry name" value="D-2-HYDROXYGLUTARATE DEHYDROGENASE, MITOCHONDRIAL"/>
    <property type="match status" value="1"/>
</dbReference>
<evidence type="ECO:0000256" key="1">
    <source>
        <dbReference type="ARBA" id="ARBA00001974"/>
    </source>
</evidence>
<dbReference type="EMBL" id="JBHTIK010000005">
    <property type="protein sequence ID" value="MFD0849012.1"/>
    <property type="molecule type" value="Genomic_DNA"/>
</dbReference>
<keyword evidence="5" id="KW-0997">Cell inner membrane</keyword>
<dbReference type="InterPro" id="IPR051264">
    <property type="entry name" value="FAD-oxidored/transferase_4"/>
</dbReference>
<feature type="domain" description="FAD-binding PCMH-type" evidence="6">
    <location>
        <begin position="87"/>
        <end position="317"/>
    </location>
</feature>
<comment type="similarity">
    <text evidence="5">Belongs to the quinone-dependent D-lactate dehydrogenase family.</text>
</comment>
<dbReference type="InterPro" id="IPR012256">
    <property type="entry name" value="D_lactate_DH"/>
</dbReference>
<keyword evidence="8" id="KW-1185">Reference proteome</keyword>
<comment type="caution">
    <text evidence="7">The sequence shown here is derived from an EMBL/GenBank/DDBJ whole genome shotgun (WGS) entry which is preliminary data.</text>
</comment>
<dbReference type="GO" id="GO:0008720">
    <property type="term" value="F:D-lactate dehydrogenase (NAD+) activity"/>
    <property type="evidence" value="ECO:0007669"/>
    <property type="project" value="UniProtKB-EC"/>
</dbReference>
<keyword evidence="5" id="KW-0874">Quinone</keyword>
<accession>A0ABW3C4E3</accession>
<dbReference type="Pfam" id="PF01565">
    <property type="entry name" value="FAD_binding_4"/>
    <property type="match status" value="1"/>
</dbReference>
<comment type="function">
    <text evidence="5">Catalyzes the oxidation of D-lactate to pyruvate.</text>
</comment>
<dbReference type="NCBIfam" id="NF008387">
    <property type="entry name" value="PRK11183.1"/>
    <property type="match status" value="1"/>
</dbReference>
<dbReference type="PROSITE" id="PS51387">
    <property type="entry name" value="FAD_PCMH"/>
    <property type="match status" value="1"/>
</dbReference>